<evidence type="ECO:0000259" key="5">
    <source>
        <dbReference type="Pfam" id="PF13361"/>
    </source>
</evidence>
<reference evidence="6" key="1">
    <citation type="journal article" date="2014" name="Front. Microbiol.">
        <title>High frequency of phylogenetically diverse reductive dehalogenase-homologous genes in deep subseafloor sedimentary metagenomes.</title>
        <authorList>
            <person name="Kawai M."/>
            <person name="Futagami T."/>
            <person name="Toyoda A."/>
            <person name="Takaki Y."/>
            <person name="Nishi S."/>
            <person name="Hori S."/>
            <person name="Arai W."/>
            <person name="Tsubouchi T."/>
            <person name="Morono Y."/>
            <person name="Uchiyama I."/>
            <person name="Ito T."/>
            <person name="Fujiyama A."/>
            <person name="Inagaki F."/>
            <person name="Takami H."/>
        </authorList>
    </citation>
    <scope>NUCLEOTIDE SEQUENCE</scope>
    <source>
        <strain evidence="6">Expedition CK06-06</strain>
    </source>
</reference>
<evidence type="ECO:0000256" key="3">
    <source>
        <dbReference type="ARBA" id="ARBA00022806"/>
    </source>
</evidence>
<dbReference type="Gene3D" id="1.10.486.10">
    <property type="entry name" value="PCRA, domain 4"/>
    <property type="match status" value="1"/>
</dbReference>
<dbReference type="AlphaFoldDB" id="X0Z2V2"/>
<organism evidence="6">
    <name type="scientific">marine sediment metagenome</name>
    <dbReference type="NCBI Taxonomy" id="412755"/>
    <lineage>
        <taxon>unclassified sequences</taxon>
        <taxon>metagenomes</taxon>
        <taxon>ecological metagenomes</taxon>
    </lineage>
</organism>
<keyword evidence="3" id="KW-0347">Helicase</keyword>
<dbReference type="Gene3D" id="3.40.50.300">
    <property type="entry name" value="P-loop containing nucleotide triphosphate hydrolases"/>
    <property type="match status" value="1"/>
</dbReference>
<dbReference type="GO" id="GO:0005524">
    <property type="term" value="F:ATP binding"/>
    <property type="evidence" value="ECO:0007669"/>
    <property type="project" value="UniProtKB-KW"/>
</dbReference>
<accession>X0Z2V2</accession>
<dbReference type="Pfam" id="PF13361">
    <property type="entry name" value="UvrD_C"/>
    <property type="match status" value="1"/>
</dbReference>
<proteinExistence type="predicted"/>
<protein>
    <recommendedName>
        <fullName evidence="5">UvrD-like helicase C-terminal domain-containing protein</fullName>
    </recommendedName>
</protein>
<dbReference type="InterPro" id="IPR027417">
    <property type="entry name" value="P-loop_NTPase"/>
</dbReference>
<dbReference type="GO" id="GO:0003677">
    <property type="term" value="F:DNA binding"/>
    <property type="evidence" value="ECO:0007669"/>
    <property type="project" value="InterPro"/>
</dbReference>
<dbReference type="GO" id="GO:0043138">
    <property type="term" value="F:3'-5' DNA helicase activity"/>
    <property type="evidence" value="ECO:0007669"/>
    <property type="project" value="TreeGrafter"/>
</dbReference>
<dbReference type="EMBL" id="BART01001164">
    <property type="protein sequence ID" value="GAG63600.1"/>
    <property type="molecule type" value="Genomic_DNA"/>
</dbReference>
<dbReference type="CDD" id="cd18807">
    <property type="entry name" value="SF1_C_UvrD"/>
    <property type="match status" value="1"/>
</dbReference>
<keyword evidence="4" id="KW-0067">ATP-binding</keyword>
<evidence type="ECO:0000313" key="6">
    <source>
        <dbReference type="EMBL" id="GAG63600.1"/>
    </source>
</evidence>
<evidence type="ECO:0000256" key="1">
    <source>
        <dbReference type="ARBA" id="ARBA00022741"/>
    </source>
</evidence>
<gene>
    <name evidence="6" type="ORF">S01H4_04372</name>
</gene>
<name>X0Z2V2_9ZZZZ</name>
<dbReference type="PANTHER" id="PTHR11070:SF2">
    <property type="entry name" value="ATP-DEPENDENT DNA HELICASE SRS2"/>
    <property type="match status" value="1"/>
</dbReference>
<dbReference type="PANTHER" id="PTHR11070">
    <property type="entry name" value="UVRD / RECB / PCRA DNA HELICASE FAMILY MEMBER"/>
    <property type="match status" value="1"/>
</dbReference>
<feature type="non-terminal residue" evidence="6">
    <location>
        <position position="1"/>
    </location>
</feature>
<keyword evidence="2" id="KW-0378">Hydrolase</keyword>
<dbReference type="GO" id="GO:0033202">
    <property type="term" value="C:DNA helicase complex"/>
    <property type="evidence" value="ECO:0007669"/>
    <property type="project" value="TreeGrafter"/>
</dbReference>
<dbReference type="InterPro" id="IPR000212">
    <property type="entry name" value="DNA_helicase_UvrD/REP"/>
</dbReference>
<evidence type="ECO:0000256" key="2">
    <source>
        <dbReference type="ARBA" id="ARBA00022801"/>
    </source>
</evidence>
<dbReference type="SUPFAM" id="SSF52540">
    <property type="entry name" value="P-loop containing nucleoside triphosphate hydrolases"/>
    <property type="match status" value="1"/>
</dbReference>
<feature type="domain" description="UvrD-like helicase C-terminal" evidence="5">
    <location>
        <begin position="27"/>
        <end position="136"/>
    </location>
</feature>
<dbReference type="GO" id="GO:0000725">
    <property type="term" value="P:recombinational repair"/>
    <property type="evidence" value="ECO:0007669"/>
    <property type="project" value="TreeGrafter"/>
</dbReference>
<sequence length="182" mass="21391">SLVQLVGTISEKTLFGKLEHIINTCLKKDSEKHSFMLARLMEIAKEYEGNEEDFLQHILLATGIDTWKSKVEAVSLMTLHASKGLEFSCVFIAGCEENLIPYSLFEKSRIDPDEERRLLYVGMTRAKNYLFLSYARRRFLMGKEYFQKRSFFLDQIEKEVIETQEQEIKKTTKKDEEQLRLF</sequence>
<comment type="caution">
    <text evidence="6">The sequence shown here is derived from an EMBL/GenBank/DDBJ whole genome shotgun (WGS) entry which is preliminary data.</text>
</comment>
<dbReference type="GO" id="GO:0005829">
    <property type="term" value="C:cytosol"/>
    <property type="evidence" value="ECO:0007669"/>
    <property type="project" value="TreeGrafter"/>
</dbReference>
<keyword evidence="1" id="KW-0547">Nucleotide-binding</keyword>
<dbReference type="InterPro" id="IPR014017">
    <property type="entry name" value="DNA_helicase_UvrD-like_C"/>
</dbReference>
<dbReference type="GO" id="GO:0016787">
    <property type="term" value="F:hydrolase activity"/>
    <property type="evidence" value="ECO:0007669"/>
    <property type="project" value="UniProtKB-KW"/>
</dbReference>
<evidence type="ECO:0000256" key="4">
    <source>
        <dbReference type="ARBA" id="ARBA00022840"/>
    </source>
</evidence>